<dbReference type="Gene3D" id="1.20.120.450">
    <property type="entry name" value="dinb family like domain"/>
    <property type="match status" value="1"/>
</dbReference>
<dbReference type="GO" id="GO:0016853">
    <property type="term" value="F:isomerase activity"/>
    <property type="evidence" value="ECO:0007669"/>
    <property type="project" value="UniProtKB-KW"/>
</dbReference>
<feature type="domain" description="Mycothiol-dependent maleylpyruvate isomerase metal-binding" evidence="1">
    <location>
        <begin position="27"/>
        <end position="157"/>
    </location>
</feature>
<evidence type="ECO:0000313" key="3">
    <source>
        <dbReference type="Proteomes" id="UP001564626"/>
    </source>
</evidence>
<evidence type="ECO:0000259" key="1">
    <source>
        <dbReference type="Pfam" id="PF11716"/>
    </source>
</evidence>
<proteinExistence type="predicted"/>
<reference evidence="2 3" key="1">
    <citation type="submission" date="2024-08" db="EMBL/GenBank/DDBJ databases">
        <title>Genome mining of Saccharopolyspora cebuensis PGLac3 from Nigerian medicinal plant.</title>
        <authorList>
            <person name="Ezeobiora C.E."/>
            <person name="Igbokwe N.H."/>
            <person name="Amin D.H."/>
            <person name="Mendie U.E."/>
        </authorList>
    </citation>
    <scope>NUCLEOTIDE SEQUENCE [LARGE SCALE GENOMIC DNA]</scope>
    <source>
        <strain evidence="2 3">PGLac3</strain>
    </source>
</reference>
<dbReference type="Pfam" id="PF11716">
    <property type="entry name" value="MDMPI_N"/>
    <property type="match status" value="1"/>
</dbReference>
<dbReference type="InterPro" id="IPR034660">
    <property type="entry name" value="DinB/YfiT-like"/>
</dbReference>
<keyword evidence="2" id="KW-0413">Isomerase</keyword>
<organism evidence="2 3">
    <name type="scientific">Saccharopolyspora cebuensis</name>
    <dbReference type="NCBI Taxonomy" id="418759"/>
    <lineage>
        <taxon>Bacteria</taxon>
        <taxon>Bacillati</taxon>
        <taxon>Actinomycetota</taxon>
        <taxon>Actinomycetes</taxon>
        <taxon>Pseudonocardiales</taxon>
        <taxon>Pseudonocardiaceae</taxon>
        <taxon>Saccharopolyspora</taxon>
    </lineage>
</organism>
<keyword evidence="3" id="KW-1185">Reference proteome</keyword>
<accession>A0ABV4CF13</accession>
<sequence length="218" mass="22952">MSRSVEIGPSPSSVSAADVDRAVQLAVAALREASPAAWGGKAGPLDWDCWETVEHLSNALFTYAVQLAPAAPPLDGKVPFLRESGRPGGPANAVHADRAAGPAGLLQVLEASGALLVAVVRTAPPQKRAHHVFGVSDPEGFAAMGIVEVLVHTHDLAQGLGLAWNPPEDLCSRVLDRLFPDAPEDAGPWPALLWVTGRADLPGRPRLTTWRWDGTPRA</sequence>
<name>A0ABV4CF13_9PSEU</name>
<dbReference type="SUPFAM" id="SSF109854">
    <property type="entry name" value="DinB/YfiT-like putative metalloenzymes"/>
    <property type="match status" value="1"/>
</dbReference>
<dbReference type="InterPro" id="IPR024344">
    <property type="entry name" value="MDMPI_metal-binding"/>
</dbReference>
<comment type="caution">
    <text evidence="2">The sequence shown here is derived from an EMBL/GenBank/DDBJ whole genome shotgun (WGS) entry which is preliminary data.</text>
</comment>
<dbReference type="Proteomes" id="UP001564626">
    <property type="component" value="Unassembled WGS sequence"/>
</dbReference>
<dbReference type="RefSeq" id="WP_369774637.1">
    <property type="nucleotide sequence ID" value="NZ_JBGEHV010000008.1"/>
</dbReference>
<protein>
    <submittedName>
        <fullName evidence="2">Maleylpyruvate isomerase N-terminal domain-containing protein</fullName>
    </submittedName>
</protein>
<evidence type="ECO:0000313" key="2">
    <source>
        <dbReference type="EMBL" id="MEY8039068.1"/>
    </source>
</evidence>
<dbReference type="EMBL" id="JBGEHV010000008">
    <property type="protein sequence ID" value="MEY8039068.1"/>
    <property type="molecule type" value="Genomic_DNA"/>
</dbReference>
<gene>
    <name evidence="2" type="ORF">AB8O55_06635</name>
</gene>